<keyword evidence="2" id="KW-1185">Reference proteome</keyword>
<accession>A0ACC2DYE3</accession>
<gene>
    <name evidence="1" type="ORF">O6H91_04G073900</name>
</gene>
<evidence type="ECO:0000313" key="1">
    <source>
        <dbReference type="EMBL" id="KAJ7559195.1"/>
    </source>
</evidence>
<evidence type="ECO:0000313" key="2">
    <source>
        <dbReference type="Proteomes" id="UP001162992"/>
    </source>
</evidence>
<name>A0ACC2DYE3_DIPCM</name>
<reference evidence="2" key="1">
    <citation type="journal article" date="2024" name="Proc. Natl. Acad. Sci. U.S.A.">
        <title>Extraordinary preservation of gene collinearity over three hundred million years revealed in homosporous lycophytes.</title>
        <authorList>
            <person name="Li C."/>
            <person name="Wickell D."/>
            <person name="Kuo L.Y."/>
            <person name="Chen X."/>
            <person name="Nie B."/>
            <person name="Liao X."/>
            <person name="Peng D."/>
            <person name="Ji J."/>
            <person name="Jenkins J."/>
            <person name="Williams M."/>
            <person name="Shu S."/>
            <person name="Plott C."/>
            <person name="Barry K."/>
            <person name="Rajasekar S."/>
            <person name="Grimwood J."/>
            <person name="Han X."/>
            <person name="Sun S."/>
            <person name="Hou Z."/>
            <person name="He W."/>
            <person name="Dai G."/>
            <person name="Sun C."/>
            <person name="Schmutz J."/>
            <person name="Leebens-Mack J.H."/>
            <person name="Li F.W."/>
            <person name="Wang L."/>
        </authorList>
    </citation>
    <scope>NUCLEOTIDE SEQUENCE [LARGE SCALE GENOMIC DNA]</scope>
    <source>
        <strain evidence="2">cv. PW_Plant_1</strain>
    </source>
</reference>
<comment type="caution">
    <text evidence="1">The sequence shown here is derived from an EMBL/GenBank/DDBJ whole genome shotgun (WGS) entry which is preliminary data.</text>
</comment>
<protein>
    <submittedName>
        <fullName evidence="1">Uncharacterized protein</fullName>
    </submittedName>
</protein>
<sequence length="321" mass="36854">MTTTISTAGVSIHIREVWADNLEEEFKLIRGVVHTHPYLAMDTEFPGVVIKPTGVFSNFDYNYQTIKLNVDKLKLIQLGLAFTDEHGNLPTCNTGEGCVWQFNFREFHLREDLHAPDSINLLKQSGINFQMNEDRGIDASVFTELFASSGIVHNPNVHWITFHGAHDFGYLLKMLTQQNLPYWQADFFNLMKFFFPTFYDVKYLMRFCDNLYGSLNKLAEKLNVERVGSCHQAGSDSLLTARTYTKLKQAFFHGSTDKYACVLYGLDSFSACVEGSVHWIYPTPLNREDGYLKQDNSKDLCSVNSLNHRDVRHFASSSFWY</sequence>
<organism evidence="1 2">
    <name type="scientific">Diphasiastrum complanatum</name>
    <name type="common">Issler's clubmoss</name>
    <name type="synonym">Lycopodium complanatum</name>
    <dbReference type="NCBI Taxonomy" id="34168"/>
    <lineage>
        <taxon>Eukaryota</taxon>
        <taxon>Viridiplantae</taxon>
        <taxon>Streptophyta</taxon>
        <taxon>Embryophyta</taxon>
        <taxon>Tracheophyta</taxon>
        <taxon>Lycopodiopsida</taxon>
        <taxon>Lycopodiales</taxon>
        <taxon>Lycopodiaceae</taxon>
        <taxon>Lycopodioideae</taxon>
        <taxon>Diphasiastrum</taxon>
    </lineage>
</organism>
<proteinExistence type="predicted"/>
<dbReference type="EMBL" id="CM055095">
    <property type="protein sequence ID" value="KAJ7559195.1"/>
    <property type="molecule type" value="Genomic_DNA"/>
</dbReference>
<dbReference type="Proteomes" id="UP001162992">
    <property type="component" value="Chromosome 4"/>
</dbReference>